<gene>
    <name evidence="2" type="ORF">QTN89_08100</name>
</gene>
<name>A0ABT7PFW3_9BACT</name>
<feature type="compositionally biased region" description="Low complexity" evidence="1">
    <location>
        <begin position="314"/>
        <end position="326"/>
    </location>
</feature>
<evidence type="ECO:0000256" key="1">
    <source>
        <dbReference type="SAM" id="MobiDB-lite"/>
    </source>
</evidence>
<evidence type="ECO:0000313" key="3">
    <source>
        <dbReference type="Proteomes" id="UP001239462"/>
    </source>
</evidence>
<dbReference type="Proteomes" id="UP001239462">
    <property type="component" value="Unassembled WGS sequence"/>
</dbReference>
<comment type="caution">
    <text evidence="2">The sequence shown here is derived from an EMBL/GenBank/DDBJ whole genome shotgun (WGS) entry which is preliminary data.</text>
</comment>
<feature type="compositionally biased region" description="Polar residues" evidence="1">
    <location>
        <begin position="327"/>
        <end position="342"/>
    </location>
</feature>
<dbReference type="EMBL" id="JASZZN010000005">
    <property type="protein sequence ID" value="MDM4015385.1"/>
    <property type="molecule type" value="Genomic_DNA"/>
</dbReference>
<reference evidence="2 3" key="1">
    <citation type="submission" date="2023-06" db="EMBL/GenBank/DDBJ databases">
        <title>Roseiconus lacunae JC819 isolated from Gulf of Mannar region, Tamil Nadu.</title>
        <authorList>
            <person name="Pk S."/>
            <person name="Ch S."/>
            <person name="Ch V.R."/>
        </authorList>
    </citation>
    <scope>NUCLEOTIDE SEQUENCE [LARGE SCALE GENOMIC DNA]</scope>
    <source>
        <strain evidence="2 3">JC819</strain>
    </source>
</reference>
<organism evidence="2 3">
    <name type="scientific">Roseiconus lacunae</name>
    <dbReference type="NCBI Taxonomy" id="2605694"/>
    <lineage>
        <taxon>Bacteria</taxon>
        <taxon>Pseudomonadati</taxon>
        <taxon>Planctomycetota</taxon>
        <taxon>Planctomycetia</taxon>
        <taxon>Pirellulales</taxon>
        <taxon>Pirellulaceae</taxon>
        <taxon>Roseiconus</taxon>
    </lineage>
</organism>
<evidence type="ECO:0008006" key="4">
    <source>
        <dbReference type="Google" id="ProtNLM"/>
    </source>
</evidence>
<keyword evidence="3" id="KW-1185">Reference proteome</keyword>
<evidence type="ECO:0000313" key="2">
    <source>
        <dbReference type="EMBL" id="MDM4015385.1"/>
    </source>
</evidence>
<sequence length="342" mass="37655">MAKKTGHIESSASEFGRRCRFVDLRWATWLSAVVFCCVLPTTVHAENPRLRSPSGRAGGDSEDDTKRSGGLFGIRSLIGSDKNEQIADADDLIDALPVERLTPQARQRIASITDKPTIRRRLPAQAIRCDEDLFLFLTRQPEAIIGLWDLMGITNVQAERIGPYQLRADDSSGTTCVIDLIYGDRNLHVYYAEGMYDGKFTQKPIVGKGLFVFRSSYAIAADGETTVMGTLDCYVKFESLGADLIARSLSGLIGKSADHNFVETASFISQVSGACQSNPKGMLDMVEQLPQVDDSVRAQFETVVKETYRRSVIRQASRATSSRATTGTGNESRQQGVQPTRR</sequence>
<feature type="region of interest" description="Disordered" evidence="1">
    <location>
        <begin position="48"/>
        <end position="68"/>
    </location>
</feature>
<accession>A0ABT7PFW3</accession>
<feature type="region of interest" description="Disordered" evidence="1">
    <location>
        <begin position="314"/>
        <end position="342"/>
    </location>
</feature>
<protein>
    <recommendedName>
        <fullName evidence="4">Secreted protein</fullName>
    </recommendedName>
</protein>
<dbReference type="RefSeq" id="WP_289162866.1">
    <property type="nucleotide sequence ID" value="NZ_JASZZN010000005.1"/>
</dbReference>
<proteinExistence type="predicted"/>